<keyword evidence="5" id="KW-1185">Reference proteome</keyword>
<evidence type="ECO:0000256" key="3">
    <source>
        <dbReference type="SAM" id="MobiDB-lite"/>
    </source>
</evidence>
<evidence type="ECO:0000256" key="2">
    <source>
        <dbReference type="ARBA" id="ARBA00023125"/>
    </source>
</evidence>
<dbReference type="PANTHER" id="PTHR30408">
    <property type="entry name" value="TYPE-1 RESTRICTION ENZYME ECOKI SPECIFICITY PROTEIN"/>
    <property type="match status" value="1"/>
</dbReference>
<dbReference type="InterPro" id="IPR052021">
    <property type="entry name" value="Type-I_RS_S_subunit"/>
</dbReference>
<dbReference type="GO" id="GO:0009307">
    <property type="term" value="P:DNA restriction-modification system"/>
    <property type="evidence" value="ECO:0007669"/>
    <property type="project" value="UniProtKB-KW"/>
</dbReference>
<evidence type="ECO:0000313" key="4">
    <source>
        <dbReference type="EMBL" id="KAB8183262.1"/>
    </source>
</evidence>
<dbReference type="SUPFAM" id="SSF116734">
    <property type="entry name" value="DNA methylase specificity domain"/>
    <property type="match status" value="2"/>
</dbReference>
<reference evidence="4 5" key="1">
    <citation type="submission" date="2019-10" db="EMBL/GenBank/DDBJ databases">
        <title>Nonomuraea sp. nov., isolated from Phyllanthus amarus.</title>
        <authorList>
            <person name="Klykleung N."/>
            <person name="Tanasupawat S."/>
        </authorList>
    </citation>
    <scope>NUCLEOTIDE SEQUENCE [LARGE SCALE GENOMIC DNA]</scope>
    <source>
        <strain evidence="4 5">PA1-10</strain>
    </source>
</reference>
<accession>A0A8E0W2A0</accession>
<organism evidence="4 5">
    <name type="scientific">Nonomuraea phyllanthi</name>
    <dbReference type="NCBI Taxonomy" id="2219224"/>
    <lineage>
        <taxon>Bacteria</taxon>
        <taxon>Bacillati</taxon>
        <taxon>Actinomycetota</taxon>
        <taxon>Actinomycetes</taxon>
        <taxon>Streptosporangiales</taxon>
        <taxon>Streptosporangiaceae</taxon>
        <taxon>Nonomuraea</taxon>
    </lineage>
</organism>
<dbReference type="Proteomes" id="UP000312512">
    <property type="component" value="Unassembled WGS sequence"/>
</dbReference>
<dbReference type="InterPro" id="IPR044946">
    <property type="entry name" value="Restrct_endonuc_typeI_TRD_sf"/>
</dbReference>
<name>A0A8E0W2A0_9ACTN</name>
<evidence type="ECO:0000256" key="1">
    <source>
        <dbReference type="ARBA" id="ARBA00022747"/>
    </source>
</evidence>
<comment type="caution">
    <text evidence="4">The sequence shown here is derived from an EMBL/GenBank/DDBJ whole genome shotgun (WGS) entry which is preliminary data.</text>
</comment>
<sequence>MALMKLHVAAPDIARSGAARLDPRFHYLRRSASPLIDHLKSTVRLGLVATFSNGLNLPRSAYAEDAEDGAALYASVAALSSAVLRPSSCIPLKTTGNYVSGIRIAIEEIAVRPDELLITRSGTPGVAWSGAQVAEDTAVIPSGFIIRGIVDQEFSVDFVAAILNHPAWRLLTSALASGKRQDNLSQEQLADVPIPIVDHEIQRGIAFRFQEALGQIENLYGNESDFTSICDEVLSVTLGLCPPLLPRLPVQVRRVPVGEVAETRTLRIDNRWHGAANLVVRSALREIERTTMRALLEGGPSKGRQPRWISEEQADKDTPRGISTATIQSGTISWENAKPTTQESVEAFPVRRGELLVAMDGDGSLGKAAVYERDSAATVDSHIARCRLIGGPEVADAVSCYLNSTWGRVQTTSLMTGATGQTQLNPADLCNIIIPSELIVRASGVSSAYRTALGEYESLVRKARRIISEASADLTQQLIRVGAVEQNDRLASFEDPTYLLGVFDLLYLQGWR</sequence>
<dbReference type="PANTHER" id="PTHR30408:SF13">
    <property type="entry name" value="TYPE I RESTRICTION ENZYME HINDI SPECIFICITY SUBUNIT"/>
    <property type="match status" value="1"/>
</dbReference>
<keyword evidence="2" id="KW-0238">DNA-binding</keyword>
<dbReference type="EMBL" id="VDLX02000037">
    <property type="protein sequence ID" value="KAB8183262.1"/>
    <property type="molecule type" value="Genomic_DNA"/>
</dbReference>
<dbReference type="OrthoDB" id="9798929at2"/>
<feature type="compositionally biased region" description="Basic and acidic residues" evidence="3">
    <location>
        <begin position="309"/>
        <end position="319"/>
    </location>
</feature>
<dbReference type="Gene3D" id="3.90.220.20">
    <property type="entry name" value="DNA methylase specificity domains"/>
    <property type="match status" value="2"/>
</dbReference>
<dbReference type="AlphaFoldDB" id="A0A8E0W2A0"/>
<gene>
    <name evidence="4" type="ORF">FH608_049320</name>
</gene>
<keyword evidence="1" id="KW-0680">Restriction system</keyword>
<protein>
    <recommendedName>
        <fullName evidence="6">Restriction endonuclease subunit S</fullName>
    </recommendedName>
</protein>
<proteinExistence type="predicted"/>
<dbReference type="GO" id="GO:0003677">
    <property type="term" value="F:DNA binding"/>
    <property type="evidence" value="ECO:0007669"/>
    <property type="project" value="UniProtKB-KW"/>
</dbReference>
<evidence type="ECO:0000313" key="5">
    <source>
        <dbReference type="Proteomes" id="UP000312512"/>
    </source>
</evidence>
<feature type="region of interest" description="Disordered" evidence="3">
    <location>
        <begin position="297"/>
        <end position="322"/>
    </location>
</feature>
<evidence type="ECO:0008006" key="6">
    <source>
        <dbReference type="Google" id="ProtNLM"/>
    </source>
</evidence>